<dbReference type="KEGG" id="htu:Htur_5057"/>
<dbReference type="GeneID" id="8745862"/>
<dbReference type="EMBL" id="CP001865">
    <property type="protein sequence ID" value="ADB63944.1"/>
    <property type="molecule type" value="Genomic_DNA"/>
</dbReference>
<accession>D2S3J7</accession>
<reference evidence="1 2" key="1">
    <citation type="journal article" date="2010" name="Stand. Genomic Sci.">
        <title>Complete genome sequence of Haloterrigena turkmenica type strain (4k).</title>
        <authorList>
            <person name="Saunders E."/>
            <person name="Tindall B.J."/>
            <person name="Fahnrich R."/>
            <person name="Lapidus A."/>
            <person name="Copeland A."/>
            <person name="Del Rio T.G."/>
            <person name="Lucas S."/>
            <person name="Chen F."/>
            <person name="Tice H."/>
            <person name="Cheng J.F."/>
            <person name="Han C."/>
            <person name="Detter J.C."/>
            <person name="Bruce D."/>
            <person name="Goodwin L."/>
            <person name="Chain P."/>
            <person name="Pitluck S."/>
            <person name="Pati A."/>
            <person name="Ivanova N."/>
            <person name="Mavromatis K."/>
            <person name="Chen A."/>
            <person name="Palaniappan K."/>
            <person name="Land M."/>
            <person name="Hauser L."/>
            <person name="Chang Y.J."/>
            <person name="Jeffries C.D."/>
            <person name="Brettin T."/>
            <person name="Rohde M."/>
            <person name="Goker M."/>
            <person name="Bristow J."/>
            <person name="Eisen J.A."/>
            <person name="Markowitz V."/>
            <person name="Hugenholtz P."/>
            <person name="Klenk H.P."/>
            <person name="Kyrpides N.C."/>
        </authorList>
    </citation>
    <scope>NUCLEOTIDE SEQUENCE [LARGE SCALE GENOMIC DNA]</scope>
    <source>
        <strain evidence="2">ATCC 51198 / DSM 5511 / JCM 9101 / NCIMB 13204 / VKM B-1734 / 4k</strain>
    </source>
</reference>
<dbReference type="RefSeq" id="WP_012946183.1">
    <property type="nucleotide sequence ID" value="NC_013748.1"/>
</dbReference>
<dbReference type="HOGENOM" id="CLU_1870682_0_0_2"/>
<name>D2S3J7_HALTV</name>
<dbReference type="OrthoDB" id="380493at2157"/>
<proteinExistence type="predicted"/>
<protein>
    <submittedName>
        <fullName evidence="1">Uncharacterized protein</fullName>
    </submittedName>
</protein>
<dbReference type="AlphaFoldDB" id="D2S3J7"/>
<geneLocation type="plasmid" evidence="1 2">
    <name>pHTUR05</name>
</geneLocation>
<evidence type="ECO:0000313" key="1">
    <source>
        <dbReference type="EMBL" id="ADB63944.1"/>
    </source>
</evidence>
<dbReference type="Proteomes" id="UP000001903">
    <property type="component" value="Plasmid pHTUR05"/>
</dbReference>
<evidence type="ECO:0000313" key="2">
    <source>
        <dbReference type="Proteomes" id="UP000001903"/>
    </source>
</evidence>
<keyword evidence="2" id="KW-1185">Reference proteome</keyword>
<sequence length="136" mass="15362">MSSDDPPTGPFHYTGPDGFRAWGYRFPSGFIILEWIPESVPESDEKITGGHQSIYHSYEDFRTVCTGEIHWGWFPDSTGDEWTPEDRCQRAVTQLNSLETMIHDEDLSEDGICEYVREIRAGLGGTGRERGEGDGE</sequence>
<keyword evidence="1" id="KW-0614">Plasmid</keyword>
<organism evidence="1 2">
    <name type="scientific">Haloterrigena turkmenica (strain ATCC 51198 / DSM 5511 / JCM 9101 / NCIMB 13204 / VKM B-1734 / 4k)</name>
    <name type="common">Halococcus turkmenicus</name>
    <dbReference type="NCBI Taxonomy" id="543526"/>
    <lineage>
        <taxon>Archaea</taxon>
        <taxon>Methanobacteriati</taxon>
        <taxon>Methanobacteriota</taxon>
        <taxon>Stenosarchaea group</taxon>
        <taxon>Halobacteria</taxon>
        <taxon>Halobacteriales</taxon>
        <taxon>Natrialbaceae</taxon>
        <taxon>Haloterrigena</taxon>
    </lineage>
</organism>
<gene>
    <name evidence="1" type="ordered locus">Htur_5057</name>
</gene>